<proteinExistence type="predicted"/>
<dbReference type="EMBL" id="JAMYWD010000012">
    <property type="protein sequence ID" value="KAJ4953833.1"/>
    <property type="molecule type" value="Genomic_DNA"/>
</dbReference>
<accession>A0A9Q0GU65</accession>
<protein>
    <submittedName>
        <fullName evidence="2">Uncharacterized protein</fullName>
    </submittedName>
</protein>
<keyword evidence="3" id="KW-1185">Reference proteome</keyword>
<feature type="region of interest" description="Disordered" evidence="1">
    <location>
        <begin position="39"/>
        <end position="63"/>
    </location>
</feature>
<evidence type="ECO:0000313" key="2">
    <source>
        <dbReference type="EMBL" id="KAJ4953833.1"/>
    </source>
</evidence>
<evidence type="ECO:0000256" key="1">
    <source>
        <dbReference type="SAM" id="MobiDB-lite"/>
    </source>
</evidence>
<evidence type="ECO:0000313" key="3">
    <source>
        <dbReference type="Proteomes" id="UP001141806"/>
    </source>
</evidence>
<sequence>MVVSQGQSSITAQRTHGSACPLLVGSLCILKAHRRARSRVGSPLSDDGSASPPETKSLAPSRDAHYPNGFLLEAKLPGSTAVRNYGGRFIDELDLTGCFRRMHISGAEKDSSTEMFKVENPQKLQFDDHSPIGTKHSRLGENGCNEDYKFFFFNNGGLQRSAHAGPTSFNDETRSALFRLQREGKMGNLSGSNASPVRHEAPFIRICRYPPHRIFSFRRTRSCGGGELGMMTFFPSSNCGICMVSCGVTIDVSNTEAGALEGCSPSSFSLLRLIGSEDYKAGLDMCIYERLSFPFFNDLLESMNFQIFYTIDLRGLHNWEAKRRHPYHSQKCGV</sequence>
<dbReference type="Proteomes" id="UP001141806">
    <property type="component" value="Unassembled WGS sequence"/>
</dbReference>
<organism evidence="2 3">
    <name type="scientific">Protea cynaroides</name>
    <dbReference type="NCBI Taxonomy" id="273540"/>
    <lineage>
        <taxon>Eukaryota</taxon>
        <taxon>Viridiplantae</taxon>
        <taxon>Streptophyta</taxon>
        <taxon>Embryophyta</taxon>
        <taxon>Tracheophyta</taxon>
        <taxon>Spermatophyta</taxon>
        <taxon>Magnoliopsida</taxon>
        <taxon>Proteales</taxon>
        <taxon>Proteaceae</taxon>
        <taxon>Protea</taxon>
    </lineage>
</organism>
<comment type="caution">
    <text evidence="2">The sequence shown here is derived from an EMBL/GenBank/DDBJ whole genome shotgun (WGS) entry which is preliminary data.</text>
</comment>
<reference evidence="2" key="1">
    <citation type="journal article" date="2023" name="Plant J.">
        <title>The genome of the king protea, Protea cynaroides.</title>
        <authorList>
            <person name="Chang J."/>
            <person name="Duong T.A."/>
            <person name="Schoeman C."/>
            <person name="Ma X."/>
            <person name="Roodt D."/>
            <person name="Barker N."/>
            <person name="Li Z."/>
            <person name="Van de Peer Y."/>
            <person name="Mizrachi E."/>
        </authorList>
    </citation>
    <scope>NUCLEOTIDE SEQUENCE</scope>
    <source>
        <tissue evidence="2">Young leaves</tissue>
    </source>
</reference>
<name>A0A9Q0GU65_9MAGN</name>
<dbReference type="AlphaFoldDB" id="A0A9Q0GU65"/>
<gene>
    <name evidence="2" type="ORF">NE237_030665</name>
</gene>